<dbReference type="InterPro" id="IPR001119">
    <property type="entry name" value="SLH_dom"/>
</dbReference>
<organism evidence="4 5">
    <name type="scientific">Caldanaerovirga acetigignens</name>
    <dbReference type="NCBI Taxonomy" id="447595"/>
    <lineage>
        <taxon>Bacteria</taxon>
        <taxon>Bacillati</taxon>
        <taxon>Bacillota</taxon>
        <taxon>Clostridia</taxon>
        <taxon>Thermosediminibacterales</taxon>
        <taxon>Thermosediminibacteraceae</taxon>
        <taxon>Caldanaerovirga</taxon>
    </lineage>
</organism>
<dbReference type="PROSITE" id="PS51272">
    <property type="entry name" value="SLH"/>
    <property type="match status" value="3"/>
</dbReference>
<proteinExistence type="predicted"/>
<feature type="domain" description="SLH" evidence="3">
    <location>
        <begin position="293"/>
        <end position="355"/>
    </location>
</feature>
<feature type="signal peptide" evidence="2">
    <location>
        <begin position="1"/>
        <end position="24"/>
    </location>
</feature>
<dbReference type="STRING" id="447595.SAMN05660826_00348"/>
<dbReference type="EMBL" id="FRCR01000002">
    <property type="protein sequence ID" value="SHM16097.1"/>
    <property type="molecule type" value="Genomic_DNA"/>
</dbReference>
<keyword evidence="5" id="KW-1185">Reference proteome</keyword>
<feature type="chain" id="PRO_5009926195" evidence="2">
    <location>
        <begin position="25"/>
        <end position="496"/>
    </location>
</feature>
<dbReference type="OrthoDB" id="2985276at2"/>
<feature type="domain" description="SLH" evidence="3">
    <location>
        <begin position="425"/>
        <end position="488"/>
    </location>
</feature>
<dbReference type="AlphaFoldDB" id="A0A1M7GJJ1"/>
<dbReference type="Pfam" id="PF00395">
    <property type="entry name" value="SLH"/>
    <property type="match status" value="3"/>
</dbReference>
<dbReference type="PANTHER" id="PTHR43308">
    <property type="entry name" value="OUTER MEMBRANE PROTEIN ALPHA-RELATED"/>
    <property type="match status" value="1"/>
</dbReference>
<evidence type="ECO:0000256" key="1">
    <source>
        <dbReference type="ARBA" id="ARBA00022737"/>
    </source>
</evidence>
<protein>
    <submittedName>
        <fullName evidence="4">S-layer homology domain-containing protein</fullName>
    </submittedName>
</protein>
<evidence type="ECO:0000259" key="3">
    <source>
        <dbReference type="PROSITE" id="PS51272"/>
    </source>
</evidence>
<keyword evidence="1" id="KW-0677">Repeat</keyword>
<feature type="domain" description="SLH" evidence="3">
    <location>
        <begin position="361"/>
        <end position="424"/>
    </location>
</feature>
<reference evidence="5" key="1">
    <citation type="submission" date="2016-11" db="EMBL/GenBank/DDBJ databases">
        <authorList>
            <person name="Varghese N."/>
            <person name="Submissions S."/>
        </authorList>
    </citation>
    <scope>NUCLEOTIDE SEQUENCE [LARGE SCALE GENOMIC DNA]</scope>
    <source>
        <strain evidence="5">DSM 18802</strain>
    </source>
</reference>
<evidence type="ECO:0000313" key="5">
    <source>
        <dbReference type="Proteomes" id="UP000184375"/>
    </source>
</evidence>
<evidence type="ECO:0000313" key="4">
    <source>
        <dbReference type="EMBL" id="SHM16097.1"/>
    </source>
</evidence>
<dbReference type="RefSeq" id="WP_073253756.1">
    <property type="nucleotide sequence ID" value="NZ_FRCR01000002.1"/>
</dbReference>
<dbReference type="Proteomes" id="UP000184375">
    <property type="component" value="Unassembled WGS sequence"/>
</dbReference>
<gene>
    <name evidence="4" type="ORF">SAMN05660826_00348</name>
</gene>
<keyword evidence="2" id="KW-0732">Signal</keyword>
<name>A0A1M7GJJ1_9FIRM</name>
<dbReference type="InterPro" id="IPR051465">
    <property type="entry name" value="Cell_Envelope_Struct_Comp"/>
</dbReference>
<sequence>MRKTFVILIFMAAFMLSGAAPAFAQKLPGFEGGIMDEVKYSEMVFITGKPVLLEGSVDISRGAVRNGRRQDRISYNLASSDGSVKLSRGITLLVTMSTGDGKKQVKTSYEIVRASETITVKKGRTTDRYTLKNYAFTASSISDFSAAVDYTTTVIRGKKVYDLNSGKGTVEVEISGKGAGYGSAWGFAETREIEYIISSHRKADEKNNVQEASWTGVVEERLSSSQKVQVSYVENRPTLMSFEGAYVKTVFADATCRYDYTLPQFDENGVPLKRQNKGSEKISLSSTPKVETGYIPEFYDIKSHWARQDVERLAALGIIRQEGNYYWPQIPARRLDFALALGRLLDVSSRAENLIDYRAGANMEFDDLSLDEEGAKIVSALARMGVVEGTSPKRFSPDRVLTRAQVVTMLVRALGLEKTAPLAYRLGFRDEREIPDWAKDSVYIGSSIGLIKGDETGHFRPHDPVTRAEAAAFLNRFINYLKDDLEKDFLEKVMYY</sequence>
<evidence type="ECO:0000256" key="2">
    <source>
        <dbReference type="SAM" id="SignalP"/>
    </source>
</evidence>
<accession>A0A1M7GJJ1</accession>
<dbReference type="PANTHER" id="PTHR43308:SF5">
    <property type="entry name" value="S-LAYER PROTEIN _ PEPTIDOGLYCAN ENDO-BETA-N-ACETYLGLUCOSAMINIDASE"/>
    <property type="match status" value="1"/>
</dbReference>